<dbReference type="AlphaFoldDB" id="A0A9D4LU41"/>
<organism evidence="2 3">
    <name type="scientific">Dreissena polymorpha</name>
    <name type="common">Zebra mussel</name>
    <name type="synonym">Mytilus polymorpha</name>
    <dbReference type="NCBI Taxonomy" id="45954"/>
    <lineage>
        <taxon>Eukaryota</taxon>
        <taxon>Metazoa</taxon>
        <taxon>Spiralia</taxon>
        <taxon>Lophotrochozoa</taxon>
        <taxon>Mollusca</taxon>
        <taxon>Bivalvia</taxon>
        <taxon>Autobranchia</taxon>
        <taxon>Heteroconchia</taxon>
        <taxon>Euheterodonta</taxon>
        <taxon>Imparidentia</taxon>
        <taxon>Neoheterodontei</taxon>
        <taxon>Myida</taxon>
        <taxon>Dreissenoidea</taxon>
        <taxon>Dreissenidae</taxon>
        <taxon>Dreissena</taxon>
    </lineage>
</organism>
<proteinExistence type="predicted"/>
<keyword evidence="1" id="KW-1133">Transmembrane helix</keyword>
<keyword evidence="1" id="KW-0472">Membrane</keyword>
<name>A0A9D4LU41_DREPO</name>
<evidence type="ECO:0000313" key="2">
    <source>
        <dbReference type="EMBL" id="KAH3863814.1"/>
    </source>
</evidence>
<evidence type="ECO:0000256" key="1">
    <source>
        <dbReference type="SAM" id="Phobius"/>
    </source>
</evidence>
<protein>
    <submittedName>
        <fullName evidence="2">Uncharacterized protein</fullName>
    </submittedName>
</protein>
<dbReference type="EMBL" id="JAIWYP010000002">
    <property type="protein sequence ID" value="KAH3863814.1"/>
    <property type="molecule type" value="Genomic_DNA"/>
</dbReference>
<keyword evidence="3" id="KW-1185">Reference proteome</keyword>
<dbReference type="Proteomes" id="UP000828390">
    <property type="component" value="Unassembled WGS sequence"/>
</dbReference>
<reference evidence="2" key="1">
    <citation type="journal article" date="2019" name="bioRxiv">
        <title>The Genome of the Zebra Mussel, Dreissena polymorpha: A Resource for Invasive Species Research.</title>
        <authorList>
            <person name="McCartney M.A."/>
            <person name="Auch B."/>
            <person name="Kono T."/>
            <person name="Mallez S."/>
            <person name="Zhang Y."/>
            <person name="Obille A."/>
            <person name="Becker A."/>
            <person name="Abrahante J.E."/>
            <person name="Garbe J."/>
            <person name="Badalamenti J.P."/>
            <person name="Herman A."/>
            <person name="Mangelson H."/>
            <person name="Liachko I."/>
            <person name="Sullivan S."/>
            <person name="Sone E.D."/>
            <person name="Koren S."/>
            <person name="Silverstein K.A.T."/>
            <person name="Beckman K.B."/>
            <person name="Gohl D.M."/>
        </authorList>
    </citation>
    <scope>NUCLEOTIDE SEQUENCE</scope>
    <source>
        <strain evidence="2">Duluth1</strain>
        <tissue evidence="2">Whole animal</tissue>
    </source>
</reference>
<reference evidence="2" key="2">
    <citation type="submission" date="2020-11" db="EMBL/GenBank/DDBJ databases">
        <authorList>
            <person name="McCartney M.A."/>
            <person name="Auch B."/>
            <person name="Kono T."/>
            <person name="Mallez S."/>
            <person name="Becker A."/>
            <person name="Gohl D.M."/>
            <person name="Silverstein K.A.T."/>
            <person name="Koren S."/>
            <person name="Bechman K.B."/>
            <person name="Herman A."/>
            <person name="Abrahante J.E."/>
            <person name="Garbe J."/>
        </authorList>
    </citation>
    <scope>NUCLEOTIDE SEQUENCE</scope>
    <source>
        <strain evidence="2">Duluth1</strain>
        <tissue evidence="2">Whole animal</tissue>
    </source>
</reference>
<keyword evidence="1" id="KW-0812">Transmembrane</keyword>
<comment type="caution">
    <text evidence="2">The sequence shown here is derived from an EMBL/GenBank/DDBJ whole genome shotgun (WGS) entry which is preliminary data.</text>
</comment>
<gene>
    <name evidence="2" type="ORF">DPMN_026814</name>
</gene>
<sequence>MGSSQDLPEITNCLRMTFPSKTNGAKKPSGSNTLFTEARICTGINGRKSSFWLINSGFAGAVIICTLYRRELSGILKKIL</sequence>
<evidence type="ECO:0000313" key="3">
    <source>
        <dbReference type="Proteomes" id="UP000828390"/>
    </source>
</evidence>
<feature type="transmembrane region" description="Helical" evidence="1">
    <location>
        <begin position="51"/>
        <end position="68"/>
    </location>
</feature>
<accession>A0A9D4LU41</accession>